<sequence length="131" mass="14656">MVSNDVTLFPSKDVFYDGLPTITAEKARFSSKFRAIPSDSYLTLLFSTNANDVYCRRACYRLRIVEIITLRPCWQPPSSSALDTAIRPGNTDIHSVLSLPGATYRQLFSLHQSCLAPVVVLNLEACRRTVN</sequence>
<accession>A0A0D0DJC6</accession>
<reference evidence="2" key="2">
    <citation type="submission" date="2015-01" db="EMBL/GenBank/DDBJ databases">
        <title>Evolutionary Origins and Diversification of the Mycorrhizal Mutualists.</title>
        <authorList>
            <consortium name="DOE Joint Genome Institute"/>
            <consortium name="Mycorrhizal Genomics Consortium"/>
            <person name="Kohler A."/>
            <person name="Kuo A."/>
            <person name="Nagy L.G."/>
            <person name="Floudas D."/>
            <person name="Copeland A."/>
            <person name="Barry K.W."/>
            <person name="Cichocki N."/>
            <person name="Veneault-Fourrey C."/>
            <person name="LaButti K."/>
            <person name="Lindquist E.A."/>
            <person name="Lipzen A."/>
            <person name="Lundell T."/>
            <person name="Morin E."/>
            <person name="Murat C."/>
            <person name="Riley R."/>
            <person name="Ohm R."/>
            <person name="Sun H."/>
            <person name="Tunlid A."/>
            <person name="Henrissat B."/>
            <person name="Grigoriev I.V."/>
            <person name="Hibbett D.S."/>
            <person name="Martin F."/>
        </authorList>
    </citation>
    <scope>NUCLEOTIDE SEQUENCE [LARGE SCALE GENOMIC DNA]</scope>
    <source>
        <strain evidence="2">Ve08.2h10</strain>
    </source>
</reference>
<dbReference type="InParanoid" id="A0A0D0DJC6"/>
<gene>
    <name evidence="1" type="ORF">PAXRUDRAFT_642800</name>
</gene>
<keyword evidence="2" id="KW-1185">Reference proteome</keyword>
<protein>
    <submittedName>
        <fullName evidence="1">Uncharacterized protein</fullName>
    </submittedName>
</protein>
<dbReference type="AlphaFoldDB" id="A0A0D0DJC6"/>
<organism evidence="1 2">
    <name type="scientific">Paxillus rubicundulus Ve08.2h10</name>
    <dbReference type="NCBI Taxonomy" id="930991"/>
    <lineage>
        <taxon>Eukaryota</taxon>
        <taxon>Fungi</taxon>
        <taxon>Dikarya</taxon>
        <taxon>Basidiomycota</taxon>
        <taxon>Agaricomycotina</taxon>
        <taxon>Agaricomycetes</taxon>
        <taxon>Agaricomycetidae</taxon>
        <taxon>Boletales</taxon>
        <taxon>Paxilineae</taxon>
        <taxon>Paxillaceae</taxon>
        <taxon>Paxillus</taxon>
    </lineage>
</organism>
<evidence type="ECO:0000313" key="1">
    <source>
        <dbReference type="EMBL" id="KIK91198.1"/>
    </source>
</evidence>
<evidence type="ECO:0000313" key="2">
    <source>
        <dbReference type="Proteomes" id="UP000054538"/>
    </source>
</evidence>
<reference evidence="1 2" key="1">
    <citation type="submission" date="2014-04" db="EMBL/GenBank/DDBJ databases">
        <authorList>
            <consortium name="DOE Joint Genome Institute"/>
            <person name="Kuo A."/>
            <person name="Kohler A."/>
            <person name="Jargeat P."/>
            <person name="Nagy L.G."/>
            <person name="Floudas D."/>
            <person name="Copeland A."/>
            <person name="Barry K.W."/>
            <person name="Cichocki N."/>
            <person name="Veneault-Fourrey C."/>
            <person name="LaButti K."/>
            <person name="Lindquist E.A."/>
            <person name="Lipzen A."/>
            <person name="Lundell T."/>
            <person name="Morin E."/>
            <person name="Murat C."/>
            <person name="Sun H."/>
            <person name="Tunlid A."/>
            <person name="Henrissat B."/>
            <person name="Grigoriev I.V."/>
            <person name="Hibbett D.S."/>
            <person name="Martin F."/>
            <person name="Nordberg H.P."/>
            <person name="Cantor M.N."/>
            <person name="Hua S.X."/>
        </authorList>
    </citation>
    <scope>NUCLEOTIDE SEQUENCE [LARGE SCALE GENOMIC DNA]</scope>
    <source>
        <strain evidence="1 2">Ve08.2h10</strain>
    </source>
</reference>
<name>A0A0D0DJC6_9AGAM</name>
<dbReference type="HOGENOM" id="CLU_1928298_0_0_1"/>
<proteinExistence type="predicted"/>
<dbReference type="EMBL" id="KN825416">
    <property type="protein sequence ID" value="KIK91198.1"/>
    <property type="molecule type" value="Genomic_DNA"/>
</dbReference>
<dbReference type="Proteomes" id="UP000054538">
    <property type="component" value="Unassembled WGS sequence"/>
</dbReference>